<dbReference type="Pfam" id="PF00148">
    <property type="entry name" value="Oxidored_nitro"/>
    <property type="match status" value="1"/>
</dbReference>
<evidence type="ECO:0000313" key="2">
    <source>
        <dbReference type="EMBL" id="KMW20868.1"/>
    </source>
</evidence>
<evidence type="ECO:0000259" key="1">
    <source>
        <dbReference type="Pfam" id="PF00148"/>
    </source>
</evidence>
<dbReference type="EMBL" id="ADLK01000018">
    <property type="protein sequence ID" value="KMW20868.1"/>
    <property type="molecule type" value="Genomic_DNA"/>
</dbReference>
<dbReference type="RefSeq" id="WP_007860986.1">
    <property type="nucleotide sequence ID" value="NZ_KQ235877.1"/>
</dbReference>
<dbReference type="GO" id="GO:0016491">
    <property type="term" value="F:oxidoreductase activity"/>
    <property type="evidence" value="ECO:0007669"/>
    <property type="project" value="InterPro"/>
</dbReference>
<sequence>MSCCFENTLHYSSPGHGDWGVVRIGMLAPESVQLFVCPSACGRHGAIGAMKQGLKDRLFYLYVSQSDIVDGYDPLIPEAVKNVLEALKKQPKVFFIFVSCLDDLIGTDHEALLEELGNSYPGIQFRVCHMNPISLGSKTPPPVSIQNNLYSLLEPAQDRDSGVNAVGNLEPVALSSELYPFLNTYGAGELRHISRYTVYEQYQEMSRSRANLVIGPPGRQAAGQMEERLGIPWVFIPVSYDMEEIEGGYARLKQLLAPDAEDCFDFAPARERALKAVERARRRVGDIPVIIDASATVQPFGMAKALLTYGFQVTRVEAQDCMPFDREHMEWLVRNHPKVEICQPEHHRAVLFSRRLEYSLGIGVEGAYLAGSRHVADLFNDAGMFGYDGIVRLMGLMEGAMEAEVDLEQMINGYGLVV</sequence>
<dbReference type="AlphaFoldDB" id="A0A0J9C6Y7"/>
<protein>
    <recommendedName>
        <fullName evidence="1">Nitrogenase/oxidoreductase component 1 domain-containing protein</fullName>
    </recommendedName>
</protein>
<proteinExistence type="predicted"/>
<dbReference type="PANTHER" id="PTHR42956:SF1">
    <property type="entry name" value="NITROGENASE IRON-MOLYBDENUM COFACTOR BIOSYNTHESIS PROTEIN NIFE"/>
    <property type="match status" value="1"/>
</dbReference>
<feature type="domain" description="Nitrogenase/oxidoreductase component 1" evidence="1">
    <location>
        <begin position="31"/>
        <end position="394"/>
    </location>
</feature>
<dbReference type="InterPro" id="IPR000510">
    <property type="entry name" value="Nase/OxRdtase_comp1"/>
</dbReference>
<reference evidence="2 3" key="1">
    <citation type="submission" date="2011-04" db="EMBL/GenBank/DDBJ databases">
        <title>The Genome Sequence of Clostridium citroniae WAL-19142.</title>
        <authorList>
            <consortium name="The Broad Institute Genome Sequencing Platform"/>
            <person name="Earl A."/>
            <person name="Ward D."/>
            <person name="Feldgarden M."/>
            <person name="Gevers D."/>
            <person name="Warren Y.A."/>
            <person name="Tyrrell K.L."/>
            <person name="Citron D.M."/>
            <person name="Goldstein E.J."/>
            <person name="Daigneault M."/>
            <person name="Allen-Vercoe E."/>
            <person name="Young S.K."/>
            <person name="Zeng Q."/>
            <person name="Gargeya S."/>
            <person name="Fitzgerald M."/>
            <person name="Haas B."/>
            <person name="Abouelleil A."/>
            <person name="Alvarado L."/>
            <person name="Arachchi H.M."/>
            <person name="Berlin A."/>
            <person name="Brown A."/>
            <person name="Chapman S.B."/>
            <person name="Chen Z."/>
            <person name="Dunbar C."/>
            <person name="Freedman E."/>
            <person name="Gearin G."/>
            <person name="Gellesch M."/>
            <person name="Goldberg J."/>
            <person name="Griggs A."/>
            <person name="Gujja S."/>
            <person name="Heilman E.R."/>
            <person name="Heiman D."/>
            <person name="Howarth C."/>
            <person name="Larson L."/>
            <person name="Lui A."/>
            <person name="MacDonald P.J."/>
            <person name="Mehta T."/>
            <person name="Montmayeur A."/>
            <person name="Murphy C."/>
            <person name="Neiman D."/>
            <person name="Pearson M."/>
            <person name="Priest M."/>
            <person name="Roberts A."/>
            <person name="Saif S."/>
            <person name="Shea T."/>
            <person name="Shenoy N."/>
            <person name="Sisk P."/>
            <person name="Stolte C."/>
            <person name="Sykes S."/>
            <person name="White J."/>
            <person name="Yandava C."/>
            <person name="Wortman J."/>
            <person name="Nusbaum C."/>
            <person name="Birren B."/>
        </authorList>
    </citation>
    <scope>NUCLEOTIDE SEQUENCE [LARGE SCALE GENOMIC DNA]</scope>
    <source>
        <strain evidence="2 3">WAL-19142</strain>
    </source>
</reference>
<evidence type="ECO:0000313" key="3">
    <source>
        <dbReference type="Proteomes" id="UP000037392"/>
    </source>
</evidence>
<dbReference type="InterPro" id="IPR049939">
    <property type="entry name" value="NifE-like"/>
</dbReference>
<organism evidence="2 3">
    <name type="scientific">[Clostridium] citroniae WAL-19142</name>
    <dbReference type="NCBI Taxonomy" id="742734"/>
    <lineage>
        <taxon>Bacteria</taxon>
        <taxon>Bacillati</taxon>
        <taxon>Bacillota</taxon>
        <taxon>Clostridia</taxon>
        <taxon>Lachnospirales</taxon>
        <taxon>Lachnospiraceae</taxon>
        <taxon>Enterocloster</taxon>
    </lineage>
</organism>
<dbReference type="SUPFAM" id="SSF53807">
    <property type="entry name" value="Helical backbone' metal receptor"/>
    <property type="match status" value="1"/>
</dbReference>
<dbReference type="Gene3D" id="3.40.50.12380">
    <property type="entry name" value="Nitrogenase MoFe cofactor biosynthesis protein NifE, C-terminal"/>
    <property type="match status" value="1"/>
</dbReference>
<gene>
    <name evidence="2" type="ORF">HMPREF9470_01927</name>
</gene>
<dbReference type="OrthoDB" id="4959at2"/>
<comment type="caution">
    <text evidence="2">The sequence shown here is derived from an EMBL/GenBank/DDBJ whole genome shotgun (WGS) entry which is preliminary data.</text>
</comment>
<dbReference type="GeneID" id="93166251"/>
<accession>A0A0J9C6Y7</accession>
<name>A0A0J9C6Y7_9FIRM</name>
<dbReference type="Proteomes" id="UP000037392">
    <property type="component" value="Unassembled WGS sequence"/>
</dbReference>
<dbReference type="PATRIC" id="fig|742734.4.peg.2068"/>
<dbReference type="PANTHER" id="PTHR42956">
    <property type="entry name" value="NITROGENASE IRON-MOLYBDENUM COFACTOR BIOSYNTHESIS PROTEIN NIFE"/>
    <property type="match status" value="1"/>
</dbReference>
<dbReference type="Gene3D" id="3.40.50.1980">
    <property type="entry name" value="Nitrogenase molybdenum iron protein domain"/>
    <property type="match status" value="1"/>
</dbReference>